<dbReference type="Gene3D" id="3.10.180.10">
    <property type="entry name" value="2,3-Dihydroxybiphenyl 1,2-Dioxygenase, domain 1"/>
    <property type="match status" value="2"/>
</dbReference>
<dbReference type="AlphaFoldDB" id="A0AA40SSF4"/>
<dbReference type="Proteomes" id="UP000549113">
    <property type="component" value="Unassembled WGS sequence"/>
</dbReference>
<evidence type="ECO:0000256" key="3">
    <source>
        <dbReference type="ARBA" id="ARBA00022737"/>
    </source>
</evidence>
<keyword evidence="3" id="KW-0677">Repeat</keyword>
<dbReference type="PANTHER" id="PTHR11959">
    <property type="entry name" value="4-HYDROXYPHENYLPYRUVATE DIOXYGENASE"/>
    <property type="match status" value="1"/>
</dbReference>
<dbReference type="InterPro" id="IPR004360">
    <property type="entry name" value="Glyas_Fos-R_dOase_dom"/>
</dbReference>
<sequence length="298" mass="32692">MLAQLGFRFRGRHRSKPVRLWSAGDARIVLNEQVRSGDPTLTAIGLTVPDATAAVTRGVALGAPRVFRRTYAGERELPAVASPDGTEVYWNDAPAETSWVPEFLGGDPAGDELRGVVDHVNVGYRWQDFDEAVLFATSVLALSPEATADVPSPTGLVRSQVMRSPDGVVRLPFNMAPPAAPLPDRHIAVRCDDIIGAARRARDAGLQFLPVPSNYYDDLFARFDLDDDLLETLRALDLLYDRDDNGAFIHFYTPTFGGLFLELVERRGEYDGYGAPNAPVRLASQRQGDRRQTLPAST</sequence>
<feature type="region of interest" description="Disordered" evidence="5">
    <location>
        <begin position="276"/>
        <end position="298"/>
    </location>
</feature>
<evidence type="ECO:0000256" key="5">
    <source>
        <dbReference type="SAM" id="MobiDB-lite"/>
    </source>
</evidence>
<keyword evidence="7" id="KW-0560">Oxidoreductase</keyword>
<keyword evidence="8" id="KW-1185">Reference proteome</keyword>
<evidence type="ECO:0000313" key="8">
    <source>
        <dbReference type="Proteomes" id="UP000549113"/>
    </source>
</evidence>
<evidence type="ECO:0000259" key="6">
    <source>
        <dbReference type="PROSITE" id="PS51819"/>
    </source>
</evidence>
<dbReference type="InterPro" id="IPR037523">
    <property type="entry name" value="VOC_core"/>
</dbReference>
<name>A0AA40SSF4_9MICO</name>
<evidence type="ECO:0000256" key="2">
    <source>
        <dbReference type="ARBA" id="ARBA00005877"/>
    </source>
</evidence>
<dbReference type="EMBL" id="JACIFH010000001">
    <property type="protein sequence ID" value="MBB4141384.1"/>
    <property type="molecule type" value="Genomic_DNA"/>
</dbReference>
<comment type="cofactor">
    <cofactor evidence="1">
        <name>Fe cation</name>
        <dbReference type="ChEBI" id="CHEBI:24875"/>
    </cofactor>
</comment>
<dbReference type="SUPFAM" id="SSF54593">
    <property type="entry name" value="Glyoxalase/Bleomycin resistance protein/Dihydroxybiphenyl dioxygenase"/>
    <property type="match status" value="1"/>
</dbReference>
<dbReference type="GO" id="GO:0006572">
    <property type="term" value="P:L-tyrosine catabolic process"/>
    <property type="evidence" value="ECO:0007669"/>
    <property type="project" value="TreeGrafter"/>
</dbReference>
<evidence type="ECO:0000256" key="4">
    <source>
        <dbReference type="ARBA" id="ARBA00023004"/>
    </source>
</evidence>
<evidence type="ECO:0000313" key="7">
    <source>
        <dbReference type="EMBL" id="MBB4141384.1"/>
    </source>
</evidence>
<accession>A0AA40SSF4</accession>
<dbReference type="RefSeq" id="WP_183500867.1">
    <property type="nucleotide sequence ID" value="NZ_BAABCO010000003.1"/>
</dbReference>
<dbReference type="PANTHER" id="PTHR11959:SF1">
    <property type="entry name" value="4-HYDROXYPHENYLPYRUVATE DIOXYGENASE"/>
    <property type="match status" value="1"/>
</dbReference>
<organism evidence="7 8">
    <name type="scientific">Microbacterium invictum</name>
    <dbReference type="NCBI Taxonomy" id="515415"/>
    <lineage>
        <taxon>Bacteria</taxon>
        <taxon>Bacillati</taxon>
        <taxon>Actinomycetota</taxon>
        <taxon>Actinomycetes</taxon>
        <taxon>Micrococcales</taxon>
        <taxon>Microbacteriaceae</taxon>
        <taxon>Microbacterium</taxon>
    </lineage>
</organism>
<feature type="domain" description="VOC" evidence="6">
    <location>
        <begin position="116"/>
        <end position="254"/>
    </location>
</feature>
<keyword evidence="7" id="KW-0223">Dioxygenase</keyword>
<reference evidence="7 8" key="1">
    <citation type="submission" date="2020-08" db="EMBL/GenBank/DDBJ databases">
        <title>Sequencing the genomes of 1000 actinobacteria strains.</title>
        <authorList>
            <person name="Klenk H.-P."/>
        </authorList>
    </citation>
    <scope>NUCLEOTIDE SEQUENCE [LARGE SCALE GENOMIC DNA]</scope>
    <source>
        <strain evidence="7 8">DSM 19600</strain>
    </source>
</reference>
<gene>
    <name evidence="7" type="ORF">BKA10_003178</name>
</gene>
<keyword evidence="4" id="KW-0408">Iron</keyword>
<dbReference type="Pfam" id="PF14696">
    <property type="entry name" value="Glyoxalase_5"/>
    <property type="match status" value="1"/>
</dbReference>
<dbReference type="InterPro" id="IPR005956">
    <property type="entry name" value="4OHPhenylPyrv_dOase"/>
</dbReference>
<evidence type="ECO:0000256" key="1">
    <source>
        <dbReference type="ARBA" id="ARBA00001962"/>
    </source>
</evidence>
<dbReference type="Pfam" id="PF00903">
    <property type="entry name" value="Glyoxalase"/>
    <property type="match status" value="1"/>
</dbReference>
<comment type="caution">
    <text evidence="7">The sequence shown here is derived from an EMBL/GenBank/DDBJ whole genome shotgun (WGS) entry which is preliminary data.</text>
</comment>
<dbReference type="GO" id="GO:0003868">
    <property type="term" value="F:4-hydroxyphenylpyruvate dioxygenase activity"/>
    <property type="evidence" value="ECO:0007669"/>
    <property type="project" value="InterPro"/>
</dbReference>
<dbReference type="InterPro" id="IPR029068">
    <property type="entry name" value="Glyas_Bleomycin-R_OHBP_Dase"/>
</dbReference>
<protein>
    <submittedName>
        <fullName evidence="7">4-hydroxyphenylpyruvate dioxygenase-like putative hemolysin</fullName>
    </submittedName>
</protein>
<proteinExistence type="inferred from homology"/>
<comment type="similarity">
    <text evidence="2">Belongs to the 4HPPD family.</text>
</comment>
<dbReference type="PROSITE" id="PS51819">
    <property type="entry name" value="VOC"/>
    <property type="match status" value="1"/>
</dbReference>